<accession>A0A0A8Y4T5</accession>
<reference evidence="1" key="1">
    <citation type="submission" date="2014-09" db="EMBL/GenBank/DDBJ databases">
        <authorList>
            <person name="Magalhaes I.L.F."/>
            <person name="Oliveira U."/>
            <person name="Santos F.R."/>
            <person name="Vidigal T.H.D.A."/>
            <person name="Brescovit A.D."/>
            <person name="Santos A.J."/>
        </authorList>
    </citation>
    <scope>NUCLEOTIDE SEQUENCE</scope>
    <source>
        <tissue evidence="1">Shoot tissue taken approximately 20 cm above the soil surface</tissue>
    </source>
</reference>
<dbReference type="EMBL" id="GBRH01276936">
    <property type="protein sequence ID" value="JAD20959.1"/>
    <property type="molecule type" value="Transcribed_RNA"/>
</dbReference>
<sequence>MLLVYCIHINYRFIFMHTISRHVLVYDSIYLCQLSSNCVQWSN</sequence>
<protein>
    <submittedName>
        <fullName evidence="1">Uncharacterized protein</fullName>
    </submittedName>
</protein>
<reference evidence="1" key="2">
    <citation type="journal article" date="2015" name="Data Brief">
        <title>Shoot transcriptome of the giant reed, Arundo donax.</title>
        <authorList>
            <person name="Barrero R.A."/>
            <person name="Guerrero F.D."/>
            <person name="Moolhuijzen P."/>
            <person name="Goolsby J.A."/>
            <person name="Tidwell J."/>
            <person name="Bellgard S.E."/>
            <person name="Bellgard M.I."/>
        </authorList>
    </citation>
    <scope>NUCLEOTIDE SEQUENCE</scope>
    <source>
        <tissue evidence="1">Shoot tissue taken approximately 20 cm above the soil surface</tissue>
    </source>
</reference>
<evidence type="ECO:0000313" key="1">
    <source>
        <dbReference type="EMBL" id="JAD20959.1"/>
    </source>
</evidence>
<dbReference type="AlphaFoldDB" id="A0A0A8Y4T5"/>
<name>A0A0A8Y4T5_ARUDO</name>
<organism evidence="1">
    <name type="scientific">Arundo donax</name>
    <name type="common">Giant reed</name>
    <name type="synonym">Donax arundinaceus</name>
    <dbReference type="NCBI Taxonomy" id="35708"/>
    <lineage>
        <taxon>Eukaryota</taxon>
        <taxon>Viridiplantae</taxon>
        <taxon>Streptophyta</taxon>
        <taxon>Embryophyta</taxon>
        <taxon>Tracheophyta</taxon>
        <taxon>Spermatophyta</taxon>
        <taxon>Magnoliopsida</taxon>
        <taxon>Liliopsida</taxon>
        <taxon>Poales</taxon>
        <taxon>Poaceae</taxon>
        <taxon>PACMAD clade</taxon>
        <taxon>Arundinoideae</taxon>
        <taxon>Arundineae</taxon>
        <taxon>Arundo</taxon>
    </lineage>
</organism>
<proteinExistence type="predicted"/>